<evidence type="ECO:0000313" key="2">
    <source>
        <dbReference type="Proteomes" id="UP000191931"/>
    </source>
</evidence>
<dbReference type="STRING" id="1246637.MTBBW1_2500012"/>
<dbReference type="AlphaFoldDB" id="A0A1W1HEK9"/>
<dbReference type="RefSeq" id="WP_080809426.1">
    <property type="nucleotide sequence ID" value="NZ_LT828567.1"/>
</dbReference>
<dbReference type="EMBL" id="FWEV01000169">
    <property type="protein sequence ID" value="SLM30863.1"/>
    <property type="molecule type" value="Genomic_DNA"/>
</dbReference>
<proteinExistence type="predicted"/>
<organism evidence="1 2">
    <name type="scientific">Desulfamplus magnetovallimortis</name>
    <dbReference type="NCBI Taxonomy" id="1246637"/>
    <lineage>
        <taxon>Bacteria</taxon>
        <taxon>Pseudomonadati</taxon>
        <taxon>Thermodesulfobacteriota</taxon>
        <taxon>Desulfobacteria</taxon>
        <taxon>Desulfobacterales</taxon>
        <taxon>Desulfobacteraceae</taxon>
        <taxon>Desulfamplus</taxon>
    </lineage>
</organism>
<sequence>MSHIAKIELEVTDIESLSKACQRMGLTLVQGKTSYKWYYGDNKCDHAIIIPGADYEIGLVLKDGKYELETDFYDQGIRVAIGQNGGLLKQRYAVERTKAEAIRKGYRVIEKQTENNAIRLHVRM</sequence>
<evidence type="ECO:0000313" key="1">
    <source>
        <dbReference type="EMBL" id="SLM30863.1"/>
    </source>
</evidence>
<accession>A0A1W1HEK9</accession>
<dbReference type="InterPro" id="IPR009666">
    <property type="entry name" value="Uncharacterised_Ycf35"/>
</dbReference>
<dbReference type="Proteomes" id="UP000191931">
    <property type="component" value="Unassembled WGS sequence"/>
</dbReference>
<dbReference type="Pfam" id="PF06868">
    <property type="entry name" value="DUF1257"/>
    <property type="match status" value="1"/>
</dbReference>
<dbReference type="OrthoDB" id="5422759at2"/>
<keyword evidence="2" id="KW-1185">Reference proteome</keyword>
<protein>
    <recommendedName>
        <fullName evidence="3">DUF1257 domain-containing protein</fullName>
    </recommendedName>
</protein>
<evidence type="ECO:0008006" key="3">
    <source>
        <dbReference type="Google" id="ProtNLM"/>
    </source>
</evidence>
<name>A0A1W1HEK9_9BACT</name>
<reference evidence="1 2" key="1">
    <citation type="submission" date="2017-03" db="EMBL/GenBank/DDBJ databases">
        <authorList>
            <person name="Afonso C.L."/>
            <person name="Miller P.J."/>
            <person name="Scott M.A."/>
            <person name="Spackman E."/>
            <person name="Goraichik I."/>
            <person name="Dimitrov K.M."/>
            <person name="Suarez D.L."/>
            <person name="Swayne D.E."/>
        </authorList>
    </citation>
    <scope>NUCLEOTIDE SEQUENCE [LARGE SCALE GENOMIC DNA]</scope>
    <source>
        <strain evidence="1">PRJEB14757</strain>
    </source>
</reference>
<gene>
    <name evidence="1" type="ORF">MTBBW1_2500012</name>
</gene>